<reference evidence="1" key="1">
    <citation type="submission" date="2012-05" db="EMBL/GenBank/DDBJ databases">
        <authorList>
            <person name="Krishnakumar V."/>
            <person name="Cheung F."/>
            <person name="Xiao Y."/>
            <person name="Chan A."/>
            <person name="Moskal W.A."/>
            <person name="Town C.D."/>
        </authorList>
    </citation>
    <scope>NUCLEOTIDE SEQUENCE</scope>
</reference>
<dbReference type="EMBL" id="BT140537">
    <property type="protein sequence ID" value="AFK40332.1"/>
    <property type="molecule type" value="mRNA"/>
</dbReference>
<protein>
    <submittedName>
        <fullName evidence="1">Uncharacterized protein</fullName>
    </submittedName>
</protein>
<accession>I3SJ90</accession>
<proteinExistence type="evidence at transcript level"/>
<dbReference type="AlphaFoldDB" id="I3SJ90"/>
<sequence length="84" mass="10055">MSLLWRYDSGCGRRQPLEFLFRTLVPQDQTQALLHHVFQKTSCQIALDKDNIYGQRKSYLYLDFRSTCFQLSIFYYLPCMKSCK</sequence>
<organism evidence="1">
    <name type="scientific">Medicago truncatula</name>
    <name type="common">Barrel medic</name>
    <name type="synonym">Medicago tribuloides</name>
    <dbReference type="NCBI Taxonomy" id="3880"/>
    <lineage>
        <taxon>Eukaryota</taxon>
        <taxon>Viridiplantae</taxon>
        <taxon>Streptophyta</taxon>
        <taxon>Embryophyta</taxon>
        <taxon>Tracheophyta</taxon>
        <taxon>Spermatophyta</taxon>
        <taxon>Magnoliopsida</taxon>
        <taxon>eudicotyledons</taxon>
        <taxon>Gunneridae</taxon>
        <taxon>Pentapetalae</taxon>
        <taxon>rosids</taxon>
        <taxon>fabids</taxon>
        <taxon>Fabales</taxon>
        <taxon>Fabaceae</taxon>
        <taxon>Papilionoideae</taxon>
        <taxon>50 kb inversion clade</taxon>
        <taxon>NPAAA clade</taxon>
        <taxon>Hologalegina</taxon>
        <taxon>IRL clade</taxon>
        <taxon>Trifolieae</taxon>
        <taxon>Medicago</taxon>
    </lineage>
</organism>
<name>I3SJ90_MEDTR</name>
<evidence type="ECO:0000313" key="1">
    <source>
        <dbReference type="EMBL" id="AFK40332.1"/>
    </source>
</evidence>